<organism evidence="3 4">
    <name type="scientific">Candidatus Nitronauta litoralis</name>
    <dbReference type="NCBI Taxonomy" id="2705533"/>
    <lineage>
        <taxon>Bacteria</taxon>
        <taxon>Pseudomonadati</taxon>
        <taxon>Nitrospinota/Tectimicrobiota group</taxon>
        <taxon>Nitrospinota</taxon>
        <taxon>Nitrospinia</taxon>
        <taxon>Nitrospinales</taxon>
        <taxon>Nitrospinaceae</taxon>
        <taxon>Candidatus Nitronauta</taxon>
    </lineage>
</organism>
<keyword evidence="1" id="KW-0732">Signal</keyword>
<dbReference type="KEGG" id="nli:G3M70_11415"/>
<dbReference type="Gene3D" id="2.40.160.100">
    <property type="match status" value="1"/>
</dbReference>
<evidence type="ECO:0000313" key="4">
    <source>
        <dbReference type="Proteomes" id="UP000594688"/>
    </source>
</evidence>
<protein>
    <submittedName>
        <fullName evidence="3">Alginate export family protein</fullName>
    </submittedName>
</protein>
<feature type="signal peptide" evidence="1">
    <location>
        <begin position="1"/>
        <end position="18"/>
    </location>
</feature>
<evidence type="ECO:0000256" key="1">
    <source>
        <dbReference type="SAM" id="SignalP"/>
    </source>
</evidence>
<dbReference type="EMBL" id="CP048685">
    <property type="protein sequence ID" value="QPJ62445.1"/>
    <property type="molecule type" value="Genomic_DNA"/>
</dbReference>
<evidence type="ECO:0000259" key="2">
    <source>
        <dbReference type="Pfam" id="PF13372"/>
    </source>
</evidence>
<dbReference type="InterPro" id="IPR053728">
    <property type="entry name" value="Alginate_Permeability_Chnl"/>
</dbReference>
<reference evidence="3 4" key="1">
    <citation type="submission" date="2020-02" db="EMBL/GenBank/DDBJ databases">
        <title>Genomic and physiological characterization of two novel Nitrospinaceae genera.</title>
        <authorList>
            <person name="Mueller A.J."/>
            <person name="Jung M.-Y."/>
            <person name="Strachan C.R."/>
            <person name="Herbold C.W."/>
            <person name="Kirkegaard R.H."/>
            <person name="Daims H."/>
        </authorList>
    </citation>
    <scope>NUCLEOTIDE SEQUENCE [LARGE SCALE GENOMIC DNA]</scope>
    <source>
        <strain evidence="3">EB</strain>
    </source>
</reference>
<dbReference type="Pfam" id="PF13372">
    <property type="entry name" value="Alginate_exp"/>
    <property type="match status" value="1"/>
</dbReference>
<feature type="chain" id="PRO_5032562945" evidence="1">
    <location>
        <begin position="19"/>
        <end position="459"/>
    </location>
</feature>
<evidence type="ECO:0000313" key="3">
    <source>
        <dbReference type="EMBL" id="QPJ62445.1"/>
    </source>
</evidence>
<accession>A0A7T0G0L9</accession>
<dbReference type="AlphaFoldDB" id="A0A7T0G0L9"/>
<sequence length="459" mass="51965">MALFFVLFFIPTAFPAFAQNSSPWKIEDALHLPEWFSVSGEHRARYETLSEQFRLGSNGSDQILSFRTLAQARIKFNDEFQLKLELQDARAELADSGSRINNSIVNAAELLEANLVWKTGDLFLEGSESILRAGRFTLDLGKRRFVARNRFRNVIQGYSGLDWLWTAQQGVKVRTLLTLPVNRQPTVPTQLLNNDTEFDEESLHQIFWGIFISAPDLPAGHAGEISFFALHEDDANKFQTRNREIYTPGFRFYRPEKAGNLDYELETMLQFGSVRATPALQDTRDLDHFAHFHHAEVGYTVKSCWRWRFFLEYDYASGDADPADGKSGRFERLFGPNITDFGPTSIHTAFVRANISSPGARLQVQPHKKVSGYISYRAFWLASNKDGWQGASGLRDVTGNSEHFLGHQLFLRGKWKAHPNLKLEGGVVYRIDGDFQQGAPGAPGQGNSLYSYISTTLSF</sequence>
<dbReference type="Proteomes" id="UP000594688">
    <property type="component" value="Chromosome"/>
</dbReference>
<name>A0A7T0G0L9_9BACT</name>
<gene>
    <name evidence="3" type="ORF">G3M70_11415</name>
</gene>
<proteinExistence type="predicted"/>
<feature type="domain" description="Alginate export" evidence="2">
    <location>
        <begin position="35"/>
        <end position="441"/>
    </location>
</feature>
<dbReference type="InterPro" id="IPR025388">
    <property type="entry name" value="Alginate_export_dom"/>
</dbReference>